<gene>
    <name evidence="2" type="ORF">HDA32_000531</name>
</gene>
<dbReference type="Proteomes" id="UP000589036">
    <property type="component" value="Unassembled WGS sequence"/>
</dbReference>
<organism evidence="2 3">
    <name type="scientific">Spinactinospora alkalitolerans</name>
    <dbReference type="NCBI Taxonomy" id="687207"/>
    <lineage>
        <taxon>Bacteria</taxon>
        <taxon>Bacillati</taxon>
        <taxon>Actinomycetota</taxon>
        <taxon>Actinomycetes</taxon>
        <taxon>Streptosporangiales</taxon>
        <taxon>Nocardiopsidaceae</taxon>
        <taxon>Spinactinospora</taxon>
    </lineage>
</organism>
<dbReference type="RefSeq" id="WP_179641640.1">
    <property type="nucleotide sequence ID" value="NZ_BAAAYY010000007.1"/>
</dbReference>
<sequence length="234" mass="25092">MSFTAVLDRILPGSRDDVRGVLARTAASDGAAAPPARMPRPTGRAAFLKGDVLFRAFQFAADPGDPAAALAEDPDAVALDRGLAPFLVGAPAAGVFRGRTARRVQQRIARPEHASLAALHYPVEPGNESAIAEVFTAVRPQRRPTLSDREGRRSGLLHGVAVFVSGSDMVRVVGYDGDLDDVARYMADRPGRPEIERRLAPYLRGTHGSSSPEEFLRAFPTIRMDRIDTGAAAR</sequence>
<proteinExistence type="predicted"/>
<dbReference type="EMBL" id="JACCCC010000001">
    <property type="protein sequence ID" value="NYE45411.1"/>
    <property type="molecule type" value="Genomic_DNA"/>
</dbReference>
<evidence type="ECO:0000313" key="3">
    <source>
        <dbReference type="Proteomes" id="UP000589036"/>
    </source>
</evidence>
<feature type="domain" description="SchA/CurD-like" evidence="1">
    <location>
        <begin position="116"/>
        <end position="228"/>
    </location>
</feature>
<name>A0A852TPK9_9ACTN</name>
<evidence type="ECO:0000259" key="1">
    <source>
        <dbReference type="Pfam" id="PF04486"/>
    </source>
</evidence>
<accession>A0A852TPK9</accession>
<protein>
    <recommendedName>
        <fullName evidence="1">SchA/CurD-like domain-containing protein</fullName>
    </recommendedName>
</protein>
<comment type="caution">
    <text evidence="2">The sequence shown here is derived from an EMBL/GenBank/DDBJ whole genome shotgun (WGS) entry which is preliminary data.</text>
</comment>
<keyword evidence="3" id="KW-1185">Reference proteome</keyword>
<reference evidence="2 3" key="1">
    <citation type="submission" date="2020-07" db="EMBL/GenBank/DDBJ databases">
        <title>Sequencing the genomes of 1000 actinobacteria strains.</title>
        <authorList>
            <person name="Klenk H.-P."/>
        </authorList>
    </citation>
    <scope>NUCLEOTIDE SEQUENCE [LARGE SCALE GENOMIC DNA]</scope>
    <source>
        <strain evidence="2 3">CXB654</strain>
    </source>
</reference>
<evidence type="ECO:0000313" key="2">
    <source>
        <dbReference type="EMBL" id="NYE45411.1"/>
    </source>
</evidence>
<dbReference type="InterPro" id="IPR007575">
    <property type="entry name" value="SchA_CurD-like"/>
</dbReference>
<dbReference type="AlphaFoldDB" id="A0A852TPK9"/>
<dbReference type="Pfam" id="PF04486">
    <property type="entry name" value="SchA_CurD"/>
    <property type="match status" value="1"/>
</dbReference>